<dbReference type="AlphaFoldDB" id="A0A7Z0CGK5"/>
<sequence>MSTNQGQGQTLGLVPMLPAAENVAVFKHVNQRPAEVSGGQ</sequence>
<gene>
    <name evidence="1" type="ORF">BKA03_000620</name>
</gene>
<proteinExistence type="predicted"/>
<evidence type="ECO:0000313" key="2">
    <source>
        <dbReference type="Proteomes" id="UP000547973"/>
    </source>
</evidence>
<name>A0A7Z0CGK5_9MICO</name>
<organism evidence="1 2">
    <name type="scientific">Demequina lutea</name>
    <dbReference type="NCBI Taxonomy" id="431489"/>
    <lineage>
        <taxon>Bacteria</taxon>
        <taxon>Bacillati</taxon>
        <taxon>Actinomycetota</taxon>
        <taxon>Actinomycetes</taxon>
        <taxon>Micrococcales</taxon>
        <taxon>Demequinaceae</taxon>
        <taxon>Demequina</taxon>
    </lineage>
</organism>
<keyword evidence="2" id="KW-1185">Reference proteome</keyword>
<evidence type="ECO:0000313" key="1">
    <source>
        <dbReference type="EMBL" id="NYI40501.1"/>
    </source>
</evidence>
<dbReference type="Proteomes" id="UP000547973">
    <property type="component" value="Unassembled WGS sequence"/>
</dbReference>
<reference evidence="1 2" key="1">
    <citation type="submission" date="2020-07" db="EMBL/GenBank/DDBJ databases">
        <title>Sequencing the genomes of 1000 actinobacteria strains.</title>
        <authorList>
            <person name="Klenk H.-P."/>
        </authorList>
    </citation>
    <scope>NUCLEOTIDE SEQUENCE [LARGE SCALE GENOMIC DNA]</scope>
    <source>
        <strain evidence="1 2">DSM 19970</strain>
    </source>
</reference>
<comment type="caution">
    <text evidence="1">The sequence shown here is derived from an EMBL/GenBank/DDBJ whole genome shotgun (WGS) entry which is preliminary data.</text>
</comment>
<dbReference type="RefSeq" id="WP_257020375.1">
    <property type="nucleotide sequence ID" value="NZ_JACBZO010000001.1"/>
</dbReference>
<protein>
    <submittedName>
        <fullName evidence="1">Uncharacterized protein</fullName>
    </submittedName>
</protein>
<accession>A0A7Z0CGK5</accession>
<dbReference type="EMBL" id="JACBZO010000001">
    <property type="protein sequence ID" value="NYI40501.1"/>
    <property type="molecule type" value="Genomic_DNA"/>
</dbReference>